<gene>
    <name evidence="2" type="ORF">MNBD_CHLOROFLEXI01-2054</name>
</gene>
<feature type="transmembrane region" description="Helical" evidence="1">
    <location>
        <begin position="352"/>
        <end position="383"/>
    </location>
</feature>
<organism evidence="2">
    <name type="scientific">hydrothermal vent metagenome</name>
    <dbReference type="NCBI Taxonomy" id="652676"/>
    <lineage>
        <taxon>unclassified sequences</taxon>
        <taxon>metagenomes</taxon>
        <taxon>ecological metagenomes</taxon>
    </lineage>
</organism>
<feature type="transmembrane region" description="Helical" evidence="1">
    <location>
        <begin position="125"/>
        <end position="154"/>
    </location>
</feature>
<keyword evidence="1" id="KW-1133">Transmembrane helix</keyword>
<feature type="transmembrane region" description="Helical" evidence="1">
    <location>
        <begin position="313"/>
        <end position="332"/>
    </location>
</feature>
<name>A0A3B0UQJ5_9ZZZZ</name>
<accession>A0A3B0UQJ5</accession>
<protein>
    <submittedName>
        <fullName evidence="2">Uncharacterized protein</fullName>
    </submittedName>
</protein>
<keyword evidence="1" id="KW-0812">Transmembrane</keyword>
<dbReference type="EMBL" id="UOEU01000215">
    <property type="protein sequence ID" value="VAW31410.1"/>
    <property type="molecule type" value="Genomic_DNA"/>
</dbReference>
<evidence type="ECO:0000313" key="2">
    <source>
        <dbReference type="EMBL" id="VAW31410.1"/>
    </source>
</evidence>
<reference evidence="2" key="1">
    <citation type="submission" date="2018-06" db="EMBL/GenBank/DDBJ databases">
        <authorList>
            <person name="Zhirakovskaya E."/>
        </authorList>
    </citation>
    <scope>NUCLEOTIDE SEQUENCE</scope>
</reference>
<keyword evidence="1" id="KW-0472">Membrane</keyword>
<evidence type="ECO:0000256" key="1">
    <source>
        <dbReference type="SAM" id="Phobius"/>
    </source>
</evidence>
<proteinExistence type="predicted"/>
<dbReference type="AlphaFoldDB" id="A0A3B0UQJ5"/>
<sequence length="415" mass="46814">MKNRENGRSPWLTGVVLLLAVVVLGAAIVLAAPQMPRLRDFDQTFYPAARYTLAGENPYTAVYIETDQGAPPDFFSPAWLLPILLPFSLLPQEIARTVWVLFLVGVTGAALLQMQAWGFKGLRPLLLIIFPWSLVGLLFGQVTPLVLLGSIWALNLVFLGHRVTQRSHREPQREKEKKSIKFAKSLIKNSQQSRWGHLFKLLLAFLLIGIKPQLGIFIAAPLLLEMAWRRDRRLIGLALFGGLLLGLTLLITPPWLISKAAEVQKITAPLWKSTLERELTLWRWPLWLAQPVRLLVVLAMARWAWLQRGTSPAWWAGWLTAVLILTPYTRAYDGVLLLPLLGLLLIHRRWQFGLFVIIMALYIQLPIGELGSVTASLAAWLLFIPWRGLIQGHIPTAFNAGWLPKLEKTITNNTN</sequence>
<feature type="transmembrane region" description="Helical" evidence="1">
    <location>
        <begin position="236"/>
        <end position="257"/>
    </location>
</feature>
<feature type="transmembrane region" description="Helical" evidence="1">
    <location>
        <begin position="201"/>
        <end position="224"/>
    </location>
</feature>
<feature type="transmembrane region" description="Helical" evidence="1">
    <location>
        <begin position="94"/>
        <end position="113"/>
    </location>
</feature>